<dbReference type="KEGG" id="afs:AFR_23205"/>
<sequence>MGEFDYYDGKILHVAGDAIRAEGDKWKDMSGDMAKVAETTKTLWLTPGAFMVADPWAGPAVSVDQFKIYDDVHQLLCSLFDGATAEFAQLDKALHKLAKEYEESDERTYINISDIYKA</sequence>
<keyword evidence="2" id="KW-1185">Reference proteome</keyword>
<proteinExistence type="predicted"/>
<protein>
    <submittedName>
        <fullName evidence="1">Uncharacterized protein</fullName>
    </submittedName>
</protein>
<dbReference type="STRING" id="1246995.AFR_23205"/>
<reference evidence="1 2" key="1">
    <citation type="journal article" date="2014" name="J. Biotechnol.">
        <title>Complete genome sequence of the actinobacterium Actinoplanes friuliensis HAG 010964, producer of the lipopeptide antibiotic friulimycin.</title>
        <authorList>
            <person name="Ruckert C."/>
            <person name="Szczepanowski R."/>
            <person name="Albersmeier A."/>
            <person name="Goesmann A."/>
            <person name="Fischer N."/>
            <person name="Steinkamper A."/>
            <person name="Puhler A."/>
            <person name="Biener R."/>
            <person name="Schwartz D."/>
            <person name="Kalinowski J."/>
        </authorList>
    </citation>
    <scope>NUCLEOTIDE SEQUENCE [LARGE SCALE GENOMIC DNA]</scope>
    <source>
        <strain evidence="1 2">DSM 7358</strain>
    </source>
</reference>
<dbReference type="Proteomes" id="UP000017746">
    <property type="component" value="Chromosome"/>
</dbReference>
<dbReference type="AlphaFoldDB" id="U5W4P8"/>
<dbReference type="HOGENOM" id="CLU_2233416_0_0_11"/>
<dbReference type="EMBL" id="CP006272">
    <property type="protein sequence ID" value="AGZ42911.1"/>
    <property type="molecule type" value="Genomic_DNA"/>
</dbReference>
<name>U5W4P8_9ACTN</name>
<evidence type="ECO:0000313" key="2">
    <source>
        <dbReference type="Proteomes" id="UP000017746"/>
    </source>
</evidence>
<dbReference type="OrthoDB" id="3390224at2"/>
<organism evidence="1 2">
    <name type="scientific">Actinoplanes friuliensis DSM 7358</name>
    <dbReference type="NCBI Taxonomy" id="1246995"/>
    <lineage>
        <taxon>Bacteria</taxon>
        <taxon>Bacillati</taxon>
        <taxon>Actinomycetota</taxon>
        <taxon>Actinomycetes</taxon>
        <taxon>Micromonosporales</taxon>
        <taxon>Micromonosporaceae</taxon>
        <taxon>Actinoplanes</taxon>
    </lineage>
</organism>
<gene>
    <name evidence="1" type="ORF">AFR_23205</name>
</gene>
<dbReference type="PATRIC" id="fig|1246995.3.peg.4703"/>
<dbReference type="RefSeq" id="WP_023363434.1">
    <property type="nucleotide sequence ID" value="NC_022657.1"/>
</dbReference>
<accession>U5W4P8</accession>
<evidence type="ECO:0000313" key="1">
    <source>
        <dbReference type="EMBL" id="AGZ42911.1"/>
    </source>
</evidence>